<protein>
    <recommendedName>
        <fullName evidence="3">HEAT repeat-containing protein</fullName>
    </recommendedName>
</protein>
<evidence type="ECO:0000313" key="1">
    <source>
        <dbReference type="EMBL" id="OAV63061.1"/>
    </source>
</evidence>
<reference evidence="1 2" key="1">
    <citation type="submission" date="2016-04" db="EMBL/GenBank/DDBJ databases">
        <title>First whole genome shotgun sequence of the bacterium Enteractinococcus sp. strain UASWS1574.</title>
        <authorList>
            <person name="Crovadore J."/>
            <person name="Chablais R."/>
            <person name="Lefort F."/>
        </authorList>
    </citation>
    <scope>NUCLEOTIDE SEQUENCE [LARGE SCALE GENOMIC DNA]</scope>
    <source>
        <strain evidence="1 2">UASWS1574</strain>
    </source>
</reference>
<dbReference type="Proteomes" id="UP000078292">
    <property type="component" value="Unassembled WGS sequence"/>
</dbReference>
<dbReference type="SUPFAM" id="SSF48371">
    <property type="entry name" value="ARM repeat"/>
    <property type="match status" value="1"/>
</dbReference>
<sequence>MSYSASPSANRPDHFSTAVTTRIATAVETLGYTTLVDWAMRLLSQETTPDAEHDPDIKLLGGMDAIEPYMARVWAGQALLHAWHHKAEDAVIIALNDDDWQVREIAVQLVGHHELAHVDKLVELLTDDAYPHVRMAAARAIGVTATPQHDVAIDRLQRLVMDPNSFLAAAAEDALGEIANRHNRPDLATAPRY</sequence>
<comment type="caution">
    <text evidence="1">The sequence shown here is derived from an EMBL/GenBank/DDBJ whole genome shotgun (WGS) entry which is preliminary data.</text>
</comment>
<dbReference type="InterPro" id="IPR011989">
    <property type="entry name" value="ARM-like"/>
</dbReference>
<evidence type="ECO:0000313" key="2">
    <source>
        <dbReference type="Proteomes" id="UP000078292"/>
    </source>
</evidence>
<organism evidence="1 2">
    <name type="scientific">Enteractinococcus helveticum</name>
    <dbReference type="NCBI Taxonomy" id="1837282"/>
    <lineage>
        <taxon>Bacteria</taxon>
        <taxon>Bacillati</taxon>
        <taxon>Actinomycetota</taxon>
        <taxon>Actinomycetes</taxon>
        <taxon>Micrococcales</taxon>
        <taxon>Micrococcaceae</taxon>
    </lineage>
</organism>
<keyword evidence="2" id="KW-1185">Reference proteome</keyword>
<dbReference type="InterPro" id="IPR016024">
    <property type="entry name" value="ARM-type_fold"/>
</dbReference>
<evidence type="ECO:0008006" key="3">
    <source>
        <dbReference type="Google" id="ProtNLM"/>
    </source>
</evidence>
<dbReference type="AlphaFoldDB" id="A0A1B7M399"/>
<dbReference type="STRING" id="1837282.A6F49_03175"/>
<gene>
    <name evidence="1" type="ORF">A6F49_03175</name>
</gene>
<proteinExistence type="predicted"/>
<accession>A0A1B7M399</accession>
<dbReference type="EMBL" id="LXEY01000004">
    <property type="protein sequence ID" value="OAV63061.1"/>
    <property type="molecule type" value="Genomic_DNA"/>
</dbReference>
<name>A0A1B7M399_9MICC</name>
<dbReference type="OrthoDB" id="3386844at2"/>
<dbReference type="Pfam" id="PF13646">
    <property type="entry name" value="HEAT_2"/>
    <property type="match status" value="1"/>
</dbReference>
<dbReference type="Gene3D" id="1.25.10.10">
    <property type="entry name" value="Leucine-rich Repeat Variant"/>
    <property type="match status" value="1"/>
</dbReference>
<dbReference type="RefSeq" id="WP_043055932.1">
    <property type="nucleotide sequence ID" value="NZ_LXEY01000004.1"/>
</dbReference>